<dbReference type="InterPro" id="IPR003877">
    <property type="entry name" value="SPRY_dom"/>
</dbReference>
<dbReference type="InterPro" id="IPR045129">
    <property type="entry name" value="RNF123/RKP/RSPRY1"/>
</dbReference>
<dbReference type="Gene3D" id="2.60.120.920">
    <property type="match status" value="1"/>
</dbReference>
<evidence type="ECO:0000313" key="7">
    <source>
        <dbReference type="EMBL" id="GAA5805399.1"/>
    </source>
</evidence>
<dbReference type="PROSITE" id="PS50188">
    <property type="entry name" value="B302_SPRY"/>
    <property type="match status" value="1"/>
</dbReference>
<evidence type="ECO:0000256" key="1">
    <source>
        <dbReference type="ARBA" id="ARBA00022723"/>
    </source>
</evidence>
<accession>A0ABP9YEL6</accession>
<gene>
    <name evidence="7" type="ORF">HPULCUR_010915</name>
</gene>
<dbReference type="PANTHER" id="PTHR13363">
    <property type="entry name" value="RING FINGER AND SRY DOMAIN-CONTAINING"/>
    <property type="match status" value="1"/>
</dbReference>
<evidence type="ECO:0000259" key="5">
    <source>
        <dbReference type="PROSITE" id="PS50089"/>
    </source>
</evidence>
<proteinExistence type="predicted"/>
<dbReference type="InterPro" id="IPR013083">
    <property type="entry name" value="Znf_RING/FYVE/PHD"/>
</dbReference>
<dbReference type="InterPro" id="IPR013320">
    <property type="entry name" value="ConA-like_dom_sf"/>
</dbReference>
<reference evidence="7 8" key="1">
    <citation type="submission" date="2024-04" db="EMBL/GenBank/DDBJ databases">
        <title>genome sequences of Mucor flavus KT1a and Helicostylum pulchrum KT1b strains isolation_sourced from the surface of a dry-aged beef.</title>
        <authorList>
            <person name="Toyotome T."/>
            <person name="Hosono M."/>
            <person name="Torimaru M."/>
            <person name="Fukuda K."/>
            <person name="Mikami N."/>
        </authorList>
    </citation>
    <scope>NUCLEOTIDE SEQUENCE [LARGE SCALE GENOMIC DNA]</scope>
    <source>
        <strain evidence="7 8">KT1b</strain>
    </source>
</reference>
<dbReference type="Proteomes" id="UP001476247">
    <property type="component" value="Unassembled WGS sequence"/>
</dbReference>
<organism evidence="7 8">
    <name type="scientific">Helicostylum pulchrum</name>
    <dbReference type="NCBI Taxonomy" id="562976"/>
    <lineage>
        <taxon>Eukaryota</taxon>
        <taxon>Fungi</taxon>
        <taxon>Fungi incertae sedis</taxon>
        <taxon>Mucoromycota</taxon>
        <taxon>Mucoromycotina</taxon>
        <taxon>Mucoromycetes</taxon>
        <taxon>Mucorales</taxon>
        <taxon>Mucorineae</taxon>
        <taxon>Mucoraceae</taxon>
        <taxon>Helicostylum</taxon>
    </lineage>
</organism>
<dbReference type="InterPro" id="IPR043136">
    <property type="entry name" value="B30.2/SPRY_sf"/>
</dbReference>
<dbReference type="Pfam" id="PF13920">
    <property type="entry name" value="zf-C3HC4_3"/>
    <property type="match status" value="1"/>
</dbReference>
<dbReference type="SUPFAM" id="SSF57850">
    <property type="entry name" value="RING/U-box"/>
    <property type="match status" value="1"/>
</dbReference>
<dbReference type="Pfam" id="PF00622">
    <property type="entry name" value="SPRY"/>
    <property type="match status" value="1"/>
</dbReference>
<evidence type="ECO:0000256" key="3">
    <source>
        <dbReference type="ARBA" id="ARBA00022833"/>
    </source>
</evidence>
<dbReference type="PANTHER" id="PTHR13363:SF6">
    <property type="entry name" value="RING FINGER AND SPRY DOMAIN-CONTAINING PROTEIN 1"/>
    <property type="match status" value="1"/>
</dbReference>
<protein>
    <submittedName>
        <fullName evidence="7">Uncharacterized protein</fullName>
    </submittedName>
</protein>
<name>A0ABP9YEL6_9FUNG</name>
<dbReference type="InterPro" id="IPR001870">
    <property type="entry name" value="B30.2/SPRY"/>
</dbReference>
<feature type="domain" description="RING-type" evidence="5">
    <location>
        <begin position="505"/>
        <end position="540"/>
    </location>
</feature>
<dbReference type="EMBL" id="BAABUJ010000045">
    <property type="protein sequence ID" value="GAA5805399.1"/>
    <property type="molecule type" value="Genomic_DNA"/>
</dbReference>
<dbReference type="Gene3D" id="3.30.40.10">
    <property type="entry name" value="Zinc/RING finger domain, C3HC4 (zinc finger)"/>
    <property type="match status" value="1"/>
</dbReference>
<keyword evidence="1" id="KW-0479">Metal-binding</keyword>
<dbReference type="InterPro" id="IPR001841">
    <property type="entry name" value="Znf_RING"/>
</dbReference>
<evidence type="ECO:0000259" key="6">
    <source>
        <dbReference type="PROSITE" id="PS50188"/>
    </source>
</evidence>
<dbReference type="SUPFAM" id="SSF49899">
    <property type="entry name" value="Concanavalin A-like lectins/glucanases"/>
    <property type="match status" value="1"/>
</dbReference>
<evidence type="ECO:0000256" key="4">
    <source>
        <dbReference type="PROSITE-ProRule" id="PRU00175"/>
    </source>
</evidence>
<dbReference type="SMART" id="SM00449">
    <property type="entry name" value="SPRY"/>
    <property type="match status" value="1"/>
</dbReference>
<dbReference type="PROSITE" id="PS50089">
    <property type="entry name" value="ZF_RING_2"/>
    <property type="match status" value="1"/>
</dbReference>
<keyword evidence="2 4" id="KW-0863">Zinc-finger</keyword>
<sequence>MHNIDAVIYPGVQLSWRRVISIAQNTPDPAAIDNKLEDEVNDNPTSRIQCMGRALQNMYTITSQEEGYVAFISTMLQELKYNCPVSMTFVKHIIDFSEIPSKQTIQRATDLLFRVTAENERINQSILWSMLARKFAGNLAEAMWRDEIATVLIQSLLDKDKDRMVKIFALLALESFALTGSIKKRIVNHPLGLVLVLNQNLQECYSLLSESPMINSPNLTLVSTLRRKYTGKKFYHDLIKKLKIKKSKKPVVNPPPTLPNTMSYDWSGLMQSQHCFLWSLHNIFNPSSSVPSIPLPKVFLNPKDCTSHCKLSENCLEIRNDTFYLESARATASVDSGVWYYEVLLLTNGVMQIGWGTKKCVFLQEEGCGVGDDPNGFAFDTYRSAIWAASEAIYPRTRRNIGHCKTGDVLGSLLDMDKGLCTFFVNGQDLGLTVQFQTSAKKHMLGLFPIISLTSHQHVIVNFGEQPWLYQPNIRHQPMCNSSQHVMDLVKKEEEEEYDWDGPLCTLCFSEPKDVVLFPCQHNGFGKNCAKVLEHCPLCRTKIDERVTVCKT</sequence>
<feature type="domain" description="B30.2/SPRY" evidence="6">
    <location>
        <begin position="277"/>
        <end position="468"/>
    </location>
</feature>
<comment type="caution">
    <text evidence="7">The sequence shown here is derived from an EMBL/GenBank/DDBJ whole genome shotgun (WGS) entry which is preliminary data.</text>
</comment>
<evidence type="ECO:0000313" key="8">
    <source>
        <dbReference type="Proteomes" id="UP001476247"/>
    </source>
</evidence>
<keyword evidence="8" id="KW-1185">Reference proteome</keyword>
<keyword evidence="3" id="KW-0862">Zinc</keyword>
<evidence type="ECO:0000256" key="2">
    <source>
        <dbReference type="ARBA" id="ARBA00022771"/>
    </source>
</evidence>